<sequence length="190" mass="20822">MLILLLFVCTFLVPHNGGLPTGSLAISTPISCTIPSALGPSHAACKDIDNCRTRGNIVCTSLVMILACVWTAVHRNIPAPPRHGESRRRRFALRMLEMVKIVVATSLVPEWVLAWAVRQFLNARHLAKQLEEARCPAAGHGRRWDGGRKMISLHTVGVLNDANSLAIDLNVRQKALSRSSVSDRSNSCTR</sequence>
<dbReference type="EMBL" id="MU277206">
    <property type="protein sequence ID" value="KAI0062787.1"/>
    <property type="molecule type" value="Genomic_DNA"/>
</dbReference>
<gene>
    <name evidence="1" type="ORF">BV25DRAFT_621093</name>
</gene>
<reference evidence="1" key="2">
    <citation type="journal article" date="2022" name="New Phytol.">
        <title>Evolutionary transition to the ectomycorrhizal habit in the genomes of a hyperdiverse lineage of mushroom-forming fungi.</title>
        <authorList>
            <person name="Looney B."/>
            <person name="Miyauchi S."/>
            <person name="Morin E."/>
            <person name="Drula E."/>
            <person name="Courty P.E."/>
            <person name="Kohler A."/>
            <person name="Kuo A."/>
            <person name="LaButti K."/>
            <person name="Pangilinan J."/>
            <person name="Lipzen A."/>
            <person name="Riley R."/>
            <person name="Andreopoulos W."/>
            <person name="He G."/>
            <person name="Johnson J."/>
            <person name="Nolan M."/>
            <person name="Tritt A."/>
            <person name="Barry K.W."/>
            <person name="Grigoriev I.V."/>
            <person name="Nagy L.G."/>
            <person name="Hibbett D."/>
            <person name="Henrissat B."/>
            <person name="Matheny P.B."/>
            <person name="Labbe J."/>
            <person name="Martin F.M."/>
        </authorList>
    </citation>
    <scope>NUCLEOTIDE SEQUENCE</scope>
    <source>
        <strain evidence="1">HHB10654</strain>
    </source>
</reference>
<organism evidence="1 2">
    <name type="scientific">Artomyces pyxidatus</name>
    <dbReference type="NCBI Taxonomy" id="48021"/>
    <lineage>
        <taxon>Eukaryota</taxon>
        <taxon>Fungi</taxon>
        <taxon>Dikarya</taxon>
        <taxon>Basidiomycota</taxon>
        <taxon>Agaricomycotina</taxon>
        <taxon>Agaricomycetes</taxon>
        <taxon>Russulales</taxon>
        <taxon>Auriscalpiaceae</taxon>
        <taxon>Artomyces</taxon>
    </lineage>
</organism>
<evidence type="ECO:0000313" key="2">
    <source>
        <dbReference type="Proteomes" id="UP000814140"/>
    </source>
</evidence>
<keyword evidence="2" id="KW-1185">Reference proteome</keyword>
<reference evidence="1" key="1">
    <citation type="submission" date="2021-03" db="EMBL/GenBank/DDBJ databases">
        <authorList>
            <consortium name="DOE Joint Genome Institute"/>
            <person name="Ahrendt S."/>
            <person name="Looney B.P."/>
            <person name="Miyauchi S."/>
            <person name="Morin E."/>
            <person name="Drula E."/>
            <person name="Courty P.E."/>
            <person name="Chicoki N."/>
            <person name="Fauchery L."/>
            <person name="Kohler A."/>
            <person name="Kuo A."/>
            <person name="Labutti K."/>
            <person name="Pangilinan J."/>
            <person name="Lipzen A."/>
            <person name="Riley R."/>
            <person name="Andreopoulos W."/>
            <person name="He G."/>
            <person name="Johnson J."/>
            <person name="Barry K.W."/>
            <person name="Grigoriev I.V."/>
            <person name="Nagy L."/>
            <person name="Hibbett D."/>
            <person name="Henrissat B."/>
            <person name="Matheny P.B."/>
            <person name="Labbe J."/>
            <person name="Martin F."/>
        </authorList>
    </citation>
    <scope>NUCLEOTIDE SEQUENCE</scope>
    <source>
        <strain evidence="1">HHB10654</strain>
    </source>
</reference>
<dbReference type="Proteomes" id="UP000814140">
    <property type="component" value="Unassembled WGS sequence"/>
</dbReference>
<name>A0ACB8T326_9AGAM</name>
<accession>A0ACB8T326</accession>
<evidence type="ECO:0000313" key="1">
    <source>
        <dbReference type="EMBL" id="KAI0062787.1"/>
    </source>
</evidence>
<protein>
    <submittedName>
        <fullName evidence="1">Uncharacterized protein</fullName>
    </submittedName>
</protein>
<proteinExistence type="predicted"/>
<comment type="caution">
    <text evidence="1">The sequence shown here is derived from an EMBL/GenBank/DDBJ whole genome shotgun (WGS) entry which is preliminary data.</text>
</comment>